<comment type="catalytic activity">
    <reaction evidence="1">
        <text>D-mannose 6-phosphate = D-fructose 6-phosphate</text>
        <dbReference type="Rhea" id="RHEA:12356"/>
        <dbReference type="ChEBI" id="CHEBI:58735"/>
        <dbReference type="ChEBI" id="CHEBI:61527"/>
        <dbReference type="EC" id="5.3.1.8"/>
    </reaction>
</comment>
<dbReference type="GO" id="GO:0008270">
    <property type="term" value="F:zinc ion binding"/>
    <property type="evidence" value="ECO:0007669"/>
    <property type="project" value="InterPro"/>
</dbReference>
<evidence type="ECO:0000256" key="4">
    <source>
        <dbReference type="ARBA" id="ARBA00022723"/>
    </source>
</evidence>
<feature type="binding site" evidence="8">
    <location>
        <position position="93"/>
    </location>
    <ligand>
        <name>Zn(2+)</name>
        <dbReference type="ChEBI" id="CHEBI:29105"/>
    </ligand>
</feature>
<evidence type="ECO:0000256" key="5">
    <source>
        <dbReference type="ARBA" id="ARBA00022833"/>
    </source>
</evidence>
<dbReference type="Gene3D" id="2.60.120.10">
    <property type="entry name" value="Jelly Rolls"/>
    <property type="match status" value="2"/>
</dbReference>
<keyword evidence="5 8" id="KW-0862">Zinc</keyword>
<evidence type="ECO:0000256" key="2">
    <source>
        <dbReference type="ARBA" id="ARBA00010772"/>
    </source>
</evidence>
<evidence type="ECO:0000256" key="8">
    <source>
        <dbReference type="PIRSR" id="PIRSR001480-2"/>
    </source>
</evidence>
<dbReference type="PIRSF" id="PIRSF001480">
    <property type="entry name" value="Mannose-6-phosphate_isomerase"/>
    <property type="match status" value="1"/>
</dbReference>
<comment type="cofactor">
    <cofactor evidence="8">
        <name>Zn(2+)</name>
        <dbReference type="ChEBI" id="CHEBI:29105"/>
    </cofactor>
    <text evidence="8">Binds 1 zinc ion per subunit.</text>
</comment>
<reference evidence="10 11" key="1">
    <citation type="submission" date="2018-06" db="EMBL/GenBank/DDBJ databases">
        <authorList>
            <consortium name="Pathogen Informatics"/>
            <person name="Doyle S."/>
        </authorList>
    </citation>
    <scope>NUCLEOTIDE SEQUENCE [LARGE SCALE GENOMIC DNA]</scope>
    <source>
        <strain evidence="10 11">NCTC11862</strain>
    </source>
</reference>
<dbReference type="PANTHER" id="PTHR10309">
    <property type="entry name" value="MANNOSE-6-PHOSPHATE ISOMERASE"/>
    <property type="match status" value="1"/>
</dbReference>
<evidence type="ECO:0000256" key="3">
    <source>
        <dbReference type="ARBA" id="ARBA00011956"/>
    </source>
</evidence>
<dbReference type="STRING" id="35756.GCA_001044155_02103"/>
<evidence type="ECO:0000256" key="1">
    <source>
        <dbReference type="ARBA" id="ARBA00000757"/>
    </source>
</evidence>
<gene>
    <name evidence="10" type="primary">manA</name>
    <name evidence="10" type="ORF">NCTC11862_01644</name>
</gene>
<accession>A0A376CN46</accession>
<dbReference type="CDD" id="cd07011">
    <property type="entry name" value="cupin_PMI_type_I_N"/>
    <property type="match status" value="1"/>
</dbReference>
<dbReference type="InterPro" id="IPR001250">
    <property type="entry name" value="Man6P_Isoase-1"/>
</dbReference>
<dbReference type="InterPro" id="IPR011051">
    <property type="entry name" value="RmlC_Cupin_sf"/>
</dbReference>
<feature type="binding site" evidence="8">
    <location>
        <position position="130"/>
    </location>
    <ligand>
        <name>Zn(2+)</name>
        <dbReference type="ChEBI" id="CHEBI:29105"/>
    </ligand>
</feature>
<evidence type="ECO:0000256" key="7">
    <source>
        <dbReference type="PIRSR" id="PIRSR001480-1"/>
    </source>
</evidence>
<evidence type="ECO:0000313" key="11">
    <source>
        <dbReference type="Proteomes" id="UP000254467"/>
    </source>
</evidence>
<dbReference type="PROSITE" id="PS00965">
    <property type="entry name" value="PMI_I_1"/>
    <property type="match status" value="1"/>
</dbReference>
<dbReference type="SUPFAM" id="SSF51182">
    <property type="entry name" value="RmlC-like cupins"/>
    <property type="match status" value="1"/>
</dbReference>
<keyword evidence="6 10" id="KW-0413">Isomerase</keyword>
<evidence type="ECO:0000259" key="9">
    <source>
        <dbReference type="Pfam" id="PF20511"/>
    </source>
</evidence>
<protein>
    <recommendedName>
        <fullName evidence="3">mannose-6-phosphate isomerase</fullName>
        <ecNumber evidence="3">5.3.1.8</ecNumber>
    </recommendedName>
</protein>
<dbReference type="OrthoDB" id="9792649at2"/>
<dbReference type="AlphaFoldDB" id="A0A376CN46"/>
<dbReference type="Pfam" id="PF20511">
    <property type="entry name" value="PMI_typeI_cat"/>
    <property type="match status" value="1"/>
</dbReference>
<sequence>MEILTGALRNYPWGSRTMLADLRGLPSPTPTAEAELWYGAHPGDPSRIGERTLDEIIAADPVGQLGQRVVDKFGEELPFLLKLLAADEPLSLQAHPSLEQAREGFARENADRIPLDDPNRNYKDPNHKPELIVALSEFHALAGFRPLHQTRELFEAMGCAPLDRYLTMIDPDHEEASLRALFTTWITIPRSVRIALLDDTNTACQEIADRDDWIGRVARTFIDLNQQYPDDVGALAALLLNHVTLQPGEAIHLRAGQLHAYLHGLGVEIMASSDNVLRGGLTSKYVDVPELVRVLDFGTLARPEVDVTEAGGATDYPVTVDDFILSRHQLGQADLVVDTDGPAIVLCTAGVATCGDVELTPGAAAWIPASDPACTFSGEADAEVFFARV</sequence>
<keyword evidence="11" id="KW-1185">Reference proteome</keyword>
<evidence type="ECO:0000256" key="6">
    <source>
        <dbReference type="ARBA" id="ARBA00023235"/>
    </source>
</evidence>
<evidence type="ECO:0000313" key="10">
    <source>
        <dbReference type="EMBL" id="STC69844.1"/>
    </source>
</evidence>
<feature type="domain" description="Phosphomannose isomerase type I catalytic" evidence="9">
    <location>
        <begin position="4"/>
        <end position="147"/>
    </location>
</feature>
<dbReference type="Proteomes" id="UP000254467">
    <property type="component" value="Unassembled WGS sequence"/>
</dbReference>
<feature type="binding site" evidence="8">
    <location>
        <position position="259"/>
    </location>
    <ligand>
        <name>Zn(2+)</name>
        <dbReference type="ChEBI" id="CHEBI:29105"/>
    </ligand>
</feature>
<dbReference type="PRINTS" id="PR00714">
    <property type="entry name" value="MAN6PISMRASE"/>
</dbReference>
<dbReference type="InterPro" id="IPR046457">
    <property type="entry name" value="PMI_typeI_cat"/>
</dbReference>
<dbReference type="EMBL" id="UFXQ01000001">
    <property type="protein sequence ID" value="STC69844.1"/>
    <property type="molecule type" value="Genomic_DNA"/>
</dbReference>
<comment type="similarity">
    <text evidence="2">Belongs to the mannose-6-phosphate isomerase type 1 family.</text>
</comment>
<keyword evidence="4 8" id="KW-0479">Metal-binding</keyword>
<dbReference type="GO" id="GO:0005975">
    <property type="term" value="P:carbohydrate metabolic process"/>
    <property type="evidence" value="ECO:0007669"/>
    <property type="project" value="InterPro"/>
</dbReference>
<dbReference type="GO" id="GO:0009298">
    <property type="term" value="P:GDP-mannose biosynthetic process"/>
    <property type="evidence" value="ECO:0007669"/>
    <property type="project" value="InterPro"/>
</dbReference>
<dbReference type="InterPro" id="IPR016305">
    <property type="entry name" value="Mannose-6-P_Isomerase"/>
</dbReference>
<dbReference type="GO" id="GO:0004476">
    <property type="term" value="F:mannose-6-phosphate isomerase activity"/>
    <property type="evidence" value="ECO:0007669"/>
    <property type="project" value="UniProtKB-EC"/>
</dbReference>
<organism evidence="10 11">
    <name type="scientific">Corynebacterium pilosum</name>
    <dbReference type="NCBI Taxonomy" id="35756"/>
    <lineage>
        <taxon>Bacteria</taxon>
        <taxon>Bacillati</taxon>
        <taxon>Actinomycetota</taxon>
        <taxon>Actinomycetes</taxon>
        <taxon>Mycobacteriales</taxon>
        <taxon>Corynebacteriaceae</taxon>
        <taxon>Corynebacterium</taxon>
    </lineage>
</organism>
<proteinExistence type="inferred from homology"/>
<feature type="binding site" evidence="8">
    <location>
        <position position="95"/>
    </location>
    <ligand>
        <name>Zn(2+)</name>
        <dbReference type="ChEBI" id="CHEBI:29105"/>
    </ligand>
</feature>
<dbReference type="InterPro" id="IPR014710">
    <property type="entry name" value="RmlC-like_jellyroll"/>
</dbReference>
<dbReference type="PANTHER" id="PTHR10309:SF0">
    <property type="entry name" value="MANNOSE-6-PHOSPHATE ISOMERASE"/>
    <property type="match status" value="1"/>
</dbReference>
<dbReference type="RefSeq" id="WP_018581382.1">
    <property type="nucleotide sequence ID" value="NZ_LDYD01000007.1"/>
</dbReference>
<name>A0A376CN46_9CORY</name>
<dbReference type="InterPro" id="IPR018050">
    <property type="entry name" value="Pmannose_isomerase-type1_CS"/>
</dbReference>
<dbReference type="GO" id="GO:0005829">
    <property type="term" value="C:cytosol"/>
    <property type="evidence" value="ECO:0007669"/>
    <property type="project" value="TreeGrafter"/>
</dbReference>
<dbReference type="Gene3D" id="1.10.441.10">
    <property type="entry name" value="Phosphomannose Isomerase, domain 2"/>
    <property type="match status" value="1"/>
</dbReference>
<feature type="active site" evidence="7">
    <location>
        <position position="278"/>
    </location>
</feature>
<dbReference type="NCBIfam" id="TIGR00218">
    <property type="entry name" value="manA"/>
    <property type="match status" value="1"/>
</dbReference>
<dbReference type="EC" id="5.3.1.8" evidence="3"/>